<sequence length="94" mass="10827">VVKNYYILYASPINQHIYEYFGGEILKNNGFKLKLLDLSPIIHPLLYKKLNNINDYKGEDLEVLFKKKEVLNLLSSLKGDSFVLNALSYNIDSS</sequence>
<feature type="non-terminal residue" evidence="1">
    <location>
        <position position="1"/>
    </location>
</feature>
<accession>A0A383E5J8</accession>
<feature type="non-terminal residue" evidence="1">
    <location>
        <position position="94"/>
    </location>
</feature>
<dbReference type="EMBL" id="UINC01223071">
    <property type="protein sequence ID" value="SVE52112.1"/>
    <property type="molecule type" value="Genomic_DNA"/>
</dbReference>
<name>A0A383E5J8_9ZZZZ</name>
<dbReference type="AlphaFoldDB" id="A0A383E5J8"/>
<evidence type="ECO:0000313" key="1">
    <source>
        <dbReference type="EMBL" id="SVE52112.1"/>
    </source>
</evidence>
<protein>
    <submittedName>
        <fullName evidence="1">Uncharacterized protein</fullName>
    </submittedName>
</protein>
<gene>
    <name evidence="1" type="ORF">METZ01_LOCUS504966</name>
</gene>
<reference evidence="1" key="1">
    <citation type="submission" date="2018-05" db="EMBL/GenBank/DDBJ databases">
        <authorList>
            <person name="Lanie J.A."/>
            <person name="Ng W.-L."/>
            <person name="Kazmierczak K.M."/>
            <person name="Andrzejewski T.M."/>
            <person name="Davidsen T.M."/>
            <person name="Wayne K.J."/>
            <person name="Tettelin H."/>
            <person name="Glass J.I."/>
            <person name="Rusch D."/>
            <person name="Podicherti R."/>
            <person name="Tsui H.-C.T."/>
            <person name="Winkler M.E."/>
        </authorList>
    </citation>
    <scope>NUCLEOTIDE SEQUENCE</scope>
</reference>
<organism evidence="1">
    <name type="scientific">marine metagenome</name>
    <dbReference type="NCBI Taxonomy" id="408172"/>
    <lineage>
        <taxon>unclassified sequences</taxon>
        <taxon>metagenomes</taxon>
        <taxon>ecological metagenomes</taxon>
    </lineage>
</organism>
<proteinExistence type="predicted"/>